<gene>
    <name evidence="5" type="ORF">C8A04DRAFT_27822</name>
</gene>
<comment type="caution">
    <text evidence="5">The sequence shown here is derived from an EMBL/GenBank/DDBJ whole genome shotgun (WGS) entry which is preliminary data.</text>
</comment>
<evidence type="ECO:0000256" key="2">
    <source>
        <dbReference type="SAM" id="MobiDB-lite"/>
    </source>
</evidence>
<dbReference type="EMBL" id="MU853577">
    <property type="protein sequence ID" value="KAK4144368.1"/>
    <property type="molecule type" value="Genomic_DNA"/>
</dbReference>
<dbReference type="InterPro" id="IPR000782">
    <property type="entry name" value="FAS1_domain"/>
</dbReference>
<reference evidence="5" key="1">
    <citation type="journal article" date="2023" name="Mol. Phylogenet. Evol.">
        <title>Genome-scale phylogeny and comparative genomics of the fungal order Sordariales.</title>
        <authorList>
            <person name="Hensen N."/>
            <person name="Bonometti L."/>
            <person name="Westerberg I."/>
            <person name="Brannstrom I.O."/>
            <person name="Guillou S."/>
            <person name="Cros-Aarteil S."/>
            <person name="Calhoun S."/>
            <person name="Haridas S."/>
            <person name="Kuo A."/>
            <person name="Mondo S."/>
            <person name="Pangilinan J."/>
            <person name="Riley R."/>
            <person name="LaButti K."/>
            <person name="Andreopoulos B."/>
            <person name="Lipzen A."/>
            <person name="Chen C."/>
            <person name="Yan M."/>
            <person name="Daum C."/>
            <person name="Ng V."/>
            <person name="Clum A."/>
            <person name="Steindorff A."/>
            <person name="Ohm R.A."/>
            <person name="Martin F."/>
            <person name="Silar P."/>
            <person name="Natvig D.O."/>
            <person name="Lalanne C."/>
            <person name="Gautier V."/>
            <person name="Ament-Velasquez S.L."/>
            <person name="Kruys A."/>
            <person name="Hutchinson M.I."/>
            <person name="Powell A.J."/>
            <person name="Barry K."/>
            <person name="Miller A.N."/>
            <person name="Grigoriev I.V."/>
            <person name="Debuchy R."/>
            <person name="Gladieux P."/>
            <person name="Hiltunen Thoren M."/>
            <person name="Johannesson H."/>
        </authorList>
    </citation>
    <scope>NUCLEOTIDE SEQUENCE</scope>
    <source>
        <strain evidence="5">CBS 141.50</strain>
    </source>
</reference>
<dbReference type="InterPro" id="IPR040200">
    <property type="entry name" value="Mug57-like"/>
</dbReference>
<reference evidence="5" key="2">
    <citation type="submission" date="2023-05" db="EMBL/GenBank/DDBJ databases">
        <authorList>
            <consortium name="Lawrence Berkeley National Laboratory"/>
            <person name="Steindorff A."/>
            <person name="Hensen N."/>
            <person name="Bonometti L."/>
            <person name="Westerberg I."/>
            <person name="Brannstrom I.O."/>
            <person name="Guillou S."/>
            <person name="Cros-Aarteil S."/>
            <person name="Calhoun S."/>
            <person name="Haridas S."/>
            <person name="Kuo A."/>
            <person name="Mondo S."/>
            <person name="Pangilinan J."/>
            <person name="Riley R."/>
            <person name="Labutti K."/>
            <person name="Andreopoulos B."/>
            <person name="Lipzen A."/>
            <person name="Chen C."/>
            <person name="Yanf M."/>
            <person name="Daum C."/>
            <person name="Ng V."/>
            <person name="Clum A."/>
            <person name="Ohm R."/>
            <person name="Martin F."/>
            <person name="Silar P."/>
            <person name="Natvig D."/>
            <person name="Lalanne C."/>
            <person name="Gautier V."/>
            <person name="Ament-Velasquez S.L."/>
            <person name="Kruys A."/>
            <person name="Hutchinson M.I."/>
            <person name="Powell A.J."/>
            <person name="Barry K."/>
            <person name="Miller A.N."/>
            <person name="Grigoriev I.V."/>
            <person name="Debuchy R."/>
            <person name="Gladieux P."/>
            <person name="Thoren M.H."/>
            <person name="Johannesson H."/>
        </authorList>
    </citation>
    <scope>NUCLEOTIDE SEQUENCE</scope>
    <source>
        <strain evidence="5">CBS 141.50</strain>
    </source>
</reference>
<dbReference type="InterPro" id="IPR036378">
    <property type="entry name" value="FAS1_dom_sf"/>
</dbReference>
<dbReference type="RefSeq" id="XP_062637739.1">
    <property type="nucleotide sequence ID" value="XM_062780424.1"/>
</dbReference>
<dbReference type="PANTHER" id="PTHR28156">
    <property type="entry name" value="FAS1 DOMAIN-CONTAINING PROTEIN YDR262W"/>
    <property type="match status" value="1"/>
</dbReference>
<dbReference type="Gene3D" id="2.30.180.10">
    <property type="entry name" value="FAS1 domain"/>
    <property type="match status" value="1"/>
</dbReference>
<sequence>MKSTLLSLFALSVATSASAQLVVPFFRNPSVPHSFDRNHDQAPLMDPLGPGPAIPPSGSSPSTDPPVGSGGGGGSVVLSDVMGRDRSITLFAGFIRDIESASLRLEDASRNTTVLAPLNSAVEKLPRKPWEDPKEYDTFGSNAYEGGDGRERAQRNIRRFVEAHLVPVSPWKEGEKVKTVGGDSEVWWEEKDGRKLIQPGGIELVDVAGEVKNGEVWIIKGVLNYA</sequence>
<dbReference type="AlphaFoldDB" id="A0AAN6ZNF0"/>
<dbReference type="SUPFAM" id="SSF82153">
    <property type="entry name" value="FAS1 domain"/>
    <property type="match status" value="1"/>
</dbReference>
<evidence type="ECO:0000256" key="3">
    <source>
        <dbReference type="SAM" id="SignalP"/>
    </source>
</evidence>
<feature type="compositionally biased region" description="Low complexity" evidence="2">
    <location>
        <begin position="56"/>
        <end position="67"/>
    </location>
</feature>
<dbReference type="Proteomes" id="UP001302676">
    <property type="component" value="Unassembled WGS sequence"/>
</dbReference>
<feature type="signal peptide" evidence="3">
    <location>
        <begin position="1"/>
        <end position="19"/>
    </location>
</feature>
<evidence type="ECO:0000313" key="6">
    <source>
        <dbReference type="Proteomes" id="UP001302676"/>
    </source>
</evidence>
<feature type="chain" id="PRO_5043007833" description="FAS1 domain-containing protein" evidence="3">
    <location>
        <begin position="20"/>
        <end position="226"/>
    </location>
</feature>
<protein>
    <recommendedName>
        <fullName evidence="4">FAS1 domain-containing protein</fullName>
    </recommendedName>
</protein>
<evidence type="ECO:0000259" key="4">
    <source>
        <dbReference type="PROSITE" id="PS50213"/>
    </source>
</evidence>
<accession>A0AAN6ZNF0</accession>
<organism evidence="5 6">
    <name type="scientific">Dichotomopilus funicola</name>
    <dbReference type="NCBI Taxonomy" id="1934379"/>
    <lineage>
        <taxon>Eukaryota</taxon>
        <taxon>Fungi</taxon>
        <taxon>Dikarya</taxon>
        <taxon>Ascomycota</taxon>
        <taxon>Pezizomycotina</taxon>
        <taxon>Sordariomycetes</taxon>
        <taxon>Sordariomycetidae</taxon>
        <taxon>Sordariales</taxon>
        <taxon>Chaetomiaceae</taxon>
        <taxon>Dichotomopilus</taxon>
    </lineage>
</organism>
<evidence type="ECO:0000256" key="1">
    <source>
        <dbReference type="ARBA" id="ARBA00022729"/>
    </source>
</evidence>
<keyword evidence="1 3" id="KW-0732">Signal</keyword>
<proteinExistence type="predicted"/>
<name>A0AAN6ZNF0_9PEZI</name>
<feature type="domain" description="FAS1" evidence="4">
    <location>
        <begin position="75"/>
        <end position="223"/>
    </location>
</feature>
<feature type="region of interest" description="Disordered" evidence="2">
    <location>
        <begin position="34"/>
        <end position="76"/>
    </location>
</feature>
<dbReference type="GeneID" id="87817037"/>
<dbReference type="PROSITE" id="PS50213">
    <property type="entry name" value="FAS1"/>
    <property type="match status" value="1"/>
</dbReference>
<dbReference type="PANTHER" id="PTHR28156:SF1">
    <property type="entry name" value="FAS1 DOMAIN-CONTAINING PROTEIN YDR262W"/>
    <property type="match status" value="1"/>
</dbReference>
<evidence type="ECO:0000313" key="5">
    <source>
        <dbReference type="EMBL" id="KAK4144368.1"/>
    </source>
</evidence>
<keyword evidence="6" id="KW-1185">Reference proteome</keyword>